<gene>
    <name evidence="2" type="ORF">LNQ34_17210</name>
</gene>
<dbReference type="InterPro" id="IPR020845">
    <property type="entry name" value="AMP-binding_CS"/>
</dbReference>
<comment type="caution">
    <text evidence="2">The sequence shown here is derived from an EMBL/GenBank/DDBJ whole genome shotgun (WGS) entry which is preliminary data.</text>
</comment>
<dbReference type="InterPro" id="IPR000873">
    <property type="entry name" value="AMP-dep_synth/lig_dom"/>
</dbReference>
<dbReference type="Gene3D" id="3.40.50.150">
    <property type="entry name" value="Vaccinia Virus protein VP39"/>
    <property type="match status" value="1"/>
</dbReference>
<dbReference type="InterPro" id="IPR023213">
    <property type="entry name" value="CAT-like_dom_sf"/>
</dbReference>
<dbReference type="Pfam" id="PF00668">
    <property type="entry name" value="Condensation"/>
    <property type="match status" value="2"/>
</dbReference>
<name>A0ABS8M3X2_9FLAO</name>
<reference evidence="2" key="1">
    <citation type="submission" date="2021-11" db="EMBL/GenBank/DDBJ databases">
        <title>Description of novel Flavobacterium species.</title>
        <authorList>
            <person name="Saticioglu I.B."/>
            <person name="Ay H."/>
            <person name="Altun S."/>
            <person name="Duman M."/>
        </authorList>
    </citation>
    <scope>NUCLEOTIDE SEQUENCE</scope>
    <source>
        <strain evidence="2">F-126</strain>
    </source>
</reference>
<dbReference type="InterPro" id="IPR042099">
    <property type="entry name" value="ANL_N_sf"/>
</dbReference>
<keyword evidence="3" id="KW-1185">Reference proteome</keyword>
<dbReference type="InterPro" id="IPR009081">
    <property type="entry name" value="PP-bd_ACP"/>
</dbReference>
<dbReference type="InterPro" id="IPR001242">
    <property type="entry name" value="Condensation_dom"/>
</dbReference>
<dbReference type="InterPro" id="IPR029063">
    <property type="entry name" value="SAM-dependent_MTases_sf"/>
</dbReference>
<dbReference type="Pfam" id="PF00550">
    <property type="entry name" value="PP-binding"/>
    <property type="match status" value="2"/>
</dbReference>
<accession>A0ABS8M3X2</accession>
<dbReference type="PROSITE" id="PS50075">
    <property type="entry name" value="CARRIER"/>
    <property type="match status" value="2"/>
</dbReference>
<dbReference type="Gene3D" id="1.10.1200.10">
    <property type="entry name" value="ACP-like"/>
    <property type="match status" value="2"/>
</dbReference>
<dbReference type="EMBL" id="JAJJMN010000002">
    <property type="protein sequence ID" value="MCC9019515.1"/>
    <property type="molecule type" value="Genomic_DNA"/>
</dbReference>
<feature type="domain" description="Carrier" evidence="1">
    <location>
        <begin position="2696"/>
        <end position="2773"/>
    </location>
</feature>
<evidence type="ECO:0000313" key="3">
    <source>
        <dbReference type="Proteomes" id="UP001430700"/>
    </source>
</evidence>
<dbReference type="Pfam" id="PF00501">
    <property type="entry name" value="AMP-binding"/>
    <property type="match status" value="3"/>
</dbReference>
<dbReference type="RefSeq" id="WP_230000600.1">
    <property type="nucleotide sequence ID" value="NZ_JAJJMN010000002.1"/>
</dbReference>
<dbReference type="Gene3D" id="1.10.10.1830">
    <property type="entry name" value="Non-ribosomal peptide synthase, adenylation domain"/>
    <property type="match status" value="1"/>
</dbReference>
<dbReference type="CDD" id="cd19531">
    <property type="entry name" value="LCL_NRPS-like"/>
    <property type="match status" value="2"/>
</dbReference>
<dbReference type="CDD" id="cd05930">
    <property type="entry name" value="A_NRPS"/>
    <property type="match status" value="1"/>
</dbReference>
<dbReference type="NCBIfam" id="TIGR01733">
    <property type="entry name" value="AA-adenyl-dom"/>
    <property type="match status" value="2"/>
</dbReference>
<dbReference type="Gene3D" id="3.40.50.12780">
    <property type="entry name" value="N-terminal domain of ligase-like"/>
    <property type="match status" value="1"/>
</dbReference>
<dbReference type="InterPro" id="IPR044894">
    <property type="entry name" value="TubC_N_sf"/>
</dbReference>
<dbReference type="Pfam" id="PF13847">
    <property type="entry name" value="Methyltransf_31"/>
    <property type="match status" value="1"/>
</dbReference>
<dbReference type="Gene3D" id="3.30.300.30">
    <property type="match status" value="2"/>
</dbReference>
<dbReference type="SUPFAM" id="SSF47336">
    <property type="entry name" value="ACP-like"/>
    <property type="match status" value="2"/>
</dbReference>
<proteinExistence type="predicted"/>
<organism evidence="2 3">
    <name type="scientific">Flavobacterium lipolyticum</name>
    <dbReference type="NCBI Taxonomy" id="2893754"/>
    <lineage>
        <taxon>Bacteria</taxon>
        <taxon>Pseudomonadati</taxon>
        <taxon>Bacteroidota</taxon>
        <taxon>Flavobacteriia</taxon>
        <taxon>Flavobacteriales</taxon>
        <taxon>Flavobacteriaceae</taxon>
        <taxon>Flavobacterium</taxon>
    </lineage>
</organism>
<dbReference type="PANTHER" id="PTHR45527">
    <property type="entry name" value="NONRIBOSOMAL PEPTIDE SYNTHETASE"/>
    <property type="match status" value="1"/>
</dbReference>
<dbReference type="Pfam" id="PF13193">
    <property type="entry name" value="AMP-binding_C"/>
    <property type="match status" value="1"/>
</dbReference>
<dbReference type="Proteomes" id="UP001430700">
    <property type="component" value="Unassembled WGS sequence"/>
</dbReference>
<dbReference type="InterPro" id="IPR045851">
    <property type="entry name" value="AMP-bd_C_sf"/>
</dbReference>
<dbReference type="PANTHER" id="PTHR45527:SF1">
    <property type="entry name" value="FATTY ACID SYNTHASE"/>
    <property type="match status" value="1"/>
</dbReference>
<dbReference type="CDD" id="cd02440">
    <property type="entry name" value="AdoMet_MTases"/>
    <property type="match status" value="1"/>
</dbReference>
<sequence length="2796" mass="318717">MLYDSEVLSLLTKLKAKQIAIALDDTFENLRVRGDLKKLTPEEKQALVDNKAEIILLLKDSLSGIQTIEAAKVQSSYPISDAQRRIWILSQFKDGSVAYNMPTHIHLNKDLNISYFKQAIEATLERHEMLRTVFRENEEGEIRQWILSREDLDFEIGYRDYREEEFKHEKVLSFIGTDSYKAFDLKNGPLLRAALLQTADNEYVFYFNLHHIISDGWSMKILYSDVFFYYEKYMEGNNQNLPSLKIQYKDYACWQLDQIENDSFKVYKKYWLDKLSGKLGILDLPGVNVRPNVKTHKGRTVATYLDKDLTNRFKNYALQRSGTLFMSLVSVLKAFLRRETAQDDLIVGTPVAGRNLLELENQIGFYVNTLVLRTRIDEKDNLEDIFRNAKHTILDAYAHQAYPFDRLVEDIGQSRQTSRSAIFDILVVLQNTDEKMKEISISESNIDDIVEIRTGTSIYDIKFEFQENEDYIAFLIEYNQDLYKPAIIERFIKHFKTFSSLALTNPAQEIGSLDYLSVQEKAELKLLDKQVFTAVSNTTIVSQFHEQVKRNSLKTALRCGNESYSYEELNRCANQVAHFLLEEAAIKKEEKIGLVLNNGFYSIASRLGVLKAGGSYLVLMPTAHENHLASMISDFEIQTLIIEKEFIEQSNRLQWSSATLKNYLCVDSNDVKAEKEYRDNIMMSQELWDHVGRRADDQITSGGWISSYTGEAISDIEMEEYSMNAYNKLRNSLHSDMRVLEIGCSSGITLSKIAPEVALYYGTDLSPIILSGTEKMIAENGIKNVKLKQLVAHEIGELEEKDFDLIIINSVIQNFHGHNYFLKVIKEGVKLLKEDGKIFIGDIMDINKKSEMLEDLHQFKQDNKDKGYTTKTDFSSDFFVSKGYFEDLIITEKNIVEVSVSDKIRTIENELTKYRYDVILQIDKRQVKIVTEEENIQQRKIKRQYDRTDLVVRSEVNPEIQVSADQVATIISNFDTVDEQKSLLIRHSDVVGLFKMDSTLFDYGSSNKWATFLQRTPSILEIYGTLLFGSELVLVPELLQHNESLLEFLEKESVTHLSVEASAVSNLLLAKELYNKDLEICSLIVDDEVVTDDKFQESITNSAFRIINKREITNDSFPTFDWIFTKEEEHELLFTFNDTAVAYPKDKTIVDLFEEQAAKTPDNIAIVFEDTELTYRELNERSNQLAHYLIENYNIQPDDLIGIQLERSEWMIVSILGVLKSGGAYVPIDPQYPQERIDYIKEDTQCKVCLDEQELSKFKENQERYAKDAETRRSQPENLIYVIYTSGSTGNPKGVMLEHSGLVNRMLWMKRDLEVKEADVFLQKTPVTFDVSVWELFLPLVCGSKLVFAKPEGHKDPVYLEELLESQKISIIHFVPSMLSAALDTIKWDKLECLQHVICSGEALSKRIESSFKAKAPFSSLHNYYGPTEASIDVTAINLSQHPTVGHEVLIGKPVDNTQIYIVNEKNSLQPVGVLGEILIGGDQVARGYLNKEALSQEKFITNPFRAGERLYKTGDLGRWLPDGNIEFIGRKDDQVKIRGHRIELGEIEHALVKHEDVNQAVVLARENESAEKELVAYIVSNIEQNASDLRTYLKQSLPEYMLPTYFVQLEAIPLTASGKIDKKALPNPEGAGLSSGVAYVAPRNELEERLVNIWEEVLERENIGINDDFFALGGHSLKAVRLSNEYQKKIAVNLSLEELFAHTSVASHVALIASSKREEFIKIKTITPQSDYALSDAQRRLWIVSQSEKGSIAYNMPDSINLTGDFNIEILTKAIKATIDRHESLRTIFRKNESGEIRQWVLNREELDFEVKYQDFRSDLAGLEKAAAFINEDSFKPFDLENGPLFRANFMKVTEDSCILYFNMHHIISDGWSMGVLTKDVLTYYDAFIGNKKPELIPLKIQYKDYSAWQLAQLNEVSFQAHKTFWLNRLSGELPLLDLPSTKQRPKVKTNNGHCLQAYINANLTDKLRKYSEKNGGSLYIGLLASWNILMYHYTNQRDIIIGSSVASRNHPDLEGQIGFYSNTLALRTQIEPEESFHDFFRSVTDSTLKSLNHQMYPFIRLVEDLNFHGDPGRNAIFDVMLFLQNNGEKVNRNELKETEVEAITDKGHRVSKFDINVALQEVNDCVSLDVTFNPDVYDKDMIEGVIKHYKQLLNALLETPEEKISQIEYLSHQEKYDLLHFNAAEDLHYPENKTIIALFEEQVSKTPNNIALVFRNKKFTYNELDKLSNQLAHYLVENYKIKPDNLIGVMLNRNEWSIVSILGILKAGAAYVPIDAQDPSGRKDFIINDASLVLLITEVNFIHDIDYYEGDIFAIDVEFDPENYASDRLSVVPEADNLAYVIYTSGSTGKPKGVMITSRAVVDYAFGVLDKTNISTCKSFGLVSTISADLGNTVIFTSLLIGAALHVIVKEDIIDAHKMREFDLDCIKMTPSHWKALQTSEDVFMPNKCLILGGEPFSEEIIKYIKRSVSTCEVYNHYGPTETTIGKLINKVDKSQNVARVALGRPIGNNKVYILDANQQLRPVGLPGEICISGVGLAKGYLNQKELTKEKFVNNPFVVGELLYRTGDLGKWLPNGEIEFIGRIDEQVKIRGYRIELEEIKLALLKLDVIEDAVLIVRENQNNENELVAYMVTKSEQNGNDLRARLRKTLPEYMLPAYFVVLQSIPLTLNGKVDKDSLPDPLIAGIDNGVEYIAPRNEVERKIIEIIADILGKNKSQISVHDNFFDLGISSLGLMKLYVFIHKELNSNLQAVSVFEFTSVSTLAAYLINGVQSNVAVLAKSSIASEMDDMIDLI</sequence>
<evidence type="ECO:0000259" key="1">
    <source>
        <dbReference type="PROSITE" id="PS50075"/>
    </source>
</evidence>
<feature type="domain" description="Carrier" evidence="1">
    <location>
        <begin position="1642"/>
        <end position="1717"/>
    </location>
</feature>
<dbReference type="InterPro" id="IPR025110">
    <property type="entry name" value="AMP-bd_C"/>
</dbReference>
<dbReference type="InterPro" id="IPR036736">
    <property type="entry name" value="ACP-like_sf"/>
</dbReference>
<dbReference type="Gene3D" id="3.30.559.10">
    <property type="entry name" value="Chloramphenicol acetyltransferase-like domain"/>
    <property type="match status" value="2"/>
</dbReference>
<dbReference type="SUPFAM" id="SSF53335">
    <property type="entry name" value="S-adenosyl-L-methionine-dependent methyltransferases"/>
    <property type="match status" value="1"/>
</dbReference>
<dbReference type="InterPro" id="IPR010071">
    <property type="entry name" value="AA_adenyl_dom"/>
</dbReference>
<dbReference type="Gene3D" id="3.40.50.980">
    <property type="match status" value="5"/>
</dbReference>
<dbReference type="InterPro" id="IPR025714">
    <property type="entry name" value="Methyltranfer_dom"/>
</dbReference>
<dbReference type="Gene3D" id="3.30.559.30">
    <property type="entry name" value="Nonribosomal peptide synthetase, condensation domain"/>
    <property type="match status" value="2"/>
</dbReference>
<dbReference type="NCBIfam" id="NF003417">
    <property type="entry name" value="PRK04813.1"/>
    <property type="match status" value="4"/>
</dbReference>
<dbReference type="PROSITE" id="PS00455">
    <property type="entry name" value="AMP_BINDING"/>
    <property type="match status" value="2"/>
</dbReference>
<dbReference type="SUPFAM" id="SSF56801">
    <property type="entry name" value="Acetyl-CoA synthetase-like"/>
    <property type="match status" value="3"/>
</dbReference>
<evidence type="ECO:0000313" key="2">
    <source>
        <dbReference type="EMBL" id="MCC9019515.1"/>
    </source>
</evidence>
<dbReference type="Gene3D" id="2.30.38.10">
    <property type="entry name" value="Luciferase, Domain 3"/>
    <property type="match status" value="2"/>
</dbReference>
<protein>
    <submittedName>
        <fullName evidence="2">Amino acid adenylation domain-containing protein</fullName>
    </submittedName>
</protein>
<dbReference type="SUPFAM" id="SSF52777">
    <property type="entry name" value="CoA-dependent acyltransferases"/>
    <property type="match status" value="4"/>
</dbReference>